<feature type="compositionally biased region" description="Acidic residues" evidence="1">
    <location>
        <begin position="623"/>
        <end position="637"/>
    </location>
</feature>
<name>A0A316W7D6_9BASI</name>
<gene>
    <name evidence="2" type="ORF">IE81DRAFT_127782</name>
</gene>
<dbReference type="AlphaFoldDB" id="A0A316W7D6"/>
<protein>
    <submittedName>
        <fullName evidence="2">Uncharacterized protein</fullName>
    </submittedName>
</protein>
<dbReference type="RefSeq" id="XP_025373000.1">
    <property type="nucleotide sequence ID" value="XM_025510243.1"/>
</dbReference>
<feature type="compositionally biased region" description="Low complexity" evidence="1">
    <location>
        <begin position="1"/>
        <end position="13"/>
    </location>
</feature>
<feature type="compositionally biased region" description="Polar residues" evidence="1">
    <location>
        <begin position="586"/>
        <end position="595"/>
    </location>
</feature>
<feature type="compositionally biased region" description="Polar residues" evidence="1">
    <location>
        <begin position="609"/>
        <end position="620"/>
    </location>
</feature>
<dbReference type="OrthoDB" id="2590746at2759"/>
<evidence type="ECO:0000313" key="2">
    <source>
        <dbReference type="EMBL" id="PWN45840.1"/>
    </source>
</evidence>
<evidence type="ECO:0000256" key="1">
    <source>
        <dbReference type="SAM" id="MobiDB-lite"/>
    </source>
</evidence>
<dbReference type="GeneID" id="37032113"/>
<proteinExistence type="predicted"/>
<reference evidence="2 3" key="1">
    <citation type="journal article" date="2018" name="Mol. Biol. Evol.">
        <title>Broad Genomic Sampling Reveals a Smut Pathogenic Ancestry of the Fungal Clade Ustilaginomycotina.</title>
        <authorList>
            <person name="Kijpornyongpan T."/>
            <person name="Mondo S.J."/>
            <person name="Barry K."/>
            <person name="Sandor L."/>
            <person name="Lee J."/>
            <person name="Lipzen A."/>
            <person name="Pangilinan J."/>
            <person name="LaButti K."/>
            <person name="Hainaut M."/>
            <person name="Henrissat B."/>
            <person name="Grigoriev I.V."/>
            <person name="Spatafora J.W."/>
            <person name="Aime M.C."/>
        </authorList>
    </citation>
    <scope>NUCLEOTIDE SEQUENCE [LARGE SCALE GENOMIC DNA]</scope>
    <source>
        <strain evidence="2 3">MCA 4658</strain>
    </source>
</reference>
<feature type="compositionally biased region" description="Low complexity" evidence="1">
    <location>
        <begin position="157"/>
        <end position="173"/>
    </location>
</feature>
<feature type="region of interest" description="Disordered" evidence="1">
    <location>
        <begin position="1"/>
        <end position="86"/>
    </location>
</feature>
<feature type="region of interest" description="Disordered" evidence="1">
    <location>
        <begin position="511"/>
        <end position="541"/>
    </location>
</feature>
<sequence>MLSSLSYSNSASAEHGAVKMPKSSLHSRAATDGEARSPSARSASSANGAFSALMASEREAALATPRPPDASATPRPGPVQAAEAAEAAVRAQAEAAASGRWFGWARRTGRNQEGSEATLGGHQRNGTVLSDVEDVYEEPERHGGASAYANDSIGRSSLASTGTSASASYNGSGPAFGFGSEARREKRRKKYAPPEMLILVRPPPSKQSNPLNLQIQLVTPLTQPGSGSRVSGELRRVTPLYNLFFHSLLPTTVSDAGNDQKIAKFGRKGVEIDGFGQLEPRELIPGVSDMRRGSGPLSTLGSDISPPQGTGSDVGILVTDEEPPTSFESMTPEAQAPPETAGGRLLSKFKRFSLQGPRPGSSSGSAGNMPTSAGPFGRFSLALNSGAASATSIKARGSIDASAPSTLESSLAGSITTASGSDIPQMVPASGLSSEGRRKTAGYYWTIRKLNRSAPGEVINAQPRVDAEGQNAVLASVWKRFNLVNRQAGEVQVLHPPIEQIPIRFEWTKDPNARRASRSSRRSSRVIGHGRAATDAVSPAPRAIAARRGSFDIETAVSGNSDRSGGPQPLSERLVTANGAVAPAGSNLQPPSNAGSRPGSIHSARRSMESSALDDTTSSHGDAEEDEGYGSDPEDSETAWSCHLVLGPETRIPIGSLAPAPHHPKIVGQLAIPFPLPDLSASGLCADGAGLSREELKDIVCTTCFFLTIREGWGGIGSRKRKGDSGLRMAAAQHMRPI</sequence>
<feature type="compositionally biased region" description="Low complexity" evidence="1">
    <location>
        <begin position="36"/>
        <end position="52"/>
    </location>
</feature>
<dbReference type="Proteomes" id="UP000245783">
    <property type="component" value="Unassembled WGS sequence"/>
</dbReference>
<feature type="compositionally biased region" description="Basic residues" evidence="1">
    <location>
        <begin position="515"/>
        <end position="524"/>
    </location>
</feature>
<evidence type="ECO:0000313" key="3">
    <source>
        <dbReference type="Proteomes" id="UP000245783"/>
    </source>
</evidence>
<accession>A0A316W7D6</accession>
<feature type="region of interest" description="Disordered" evidence="1">
    <location>
        <begin position="582"/>
        <end position="638"/>
    </location>
</feature>
<keyword evidence="3" id="KW-1185">Reference proteome</keyword>
<dbReference type="EMBL" id="KZ819353">
    <property type="protein sequence ID" value="PWN45840.1"/>
    <property type="molecule type" value="Genomic_DNA"/>
</dbReference>
<dbReference type="InParanoid" id="A0A316W7D6"/>
<organism evidence="2 3">
    <name type="scientific">Ceraceosorus guamensis</name>
    <dbReference type="NCBI Taxonomy" id="1522189"/>
    <lineage>
        <taxon>Eukaryota</taxon>
        <taxon>Fungi</taxon>
        <taxon>Dikarya</taxon>
        <taxon>Basidiomycota</taxon>
        <taxon>Ustilaginomycotina</taxon>
        <taxon>Exobasidiomycetes</taxon>
        <taxon>Ceraceosorales</taxon>
        <taxon>Ceraceosoraceae</taxon>
        <taxon>Ceraceosorus</taxon>
    </lineage>
</organism>
<feature type="region of interest" description="Disordered" evidence="1">
    <location>
        <begin position="157"/>
        <end position="187"/>
    </location>
</feature>
<feature type="region of interest" description="Disordered" evidence="1">
    <location>
        <begin position="415"/>
        <end position="435"/>
    </location>
</feature>